<keyword evidence="3" id="KW-1185">Reference proteome</keyword>
<protein>
    <recommendedName>
        <fullName evidence="1">ThuA-like domain-containing protein</fullName>
    </recommendedName>
</protein>
<dbReference type="AlphaFoldDB" id="A0A562USI0"/>
<dbReference type="OrthoDB" id="9785923at2"/>
<comment type="caution">
    <text evidence="2">The sequence shown here is derived from an EMBL/GenBank/DDBJ whole genome shotgun (WGS) entry which is preliminary data.</text>
</comment>
<dbReference type="InterPro" id="IPR029010">
    <property type="entry name" value="ThuA-like"/>
</dbReference>
<proteinExistence type="predicted"/>
<dbReference type="STRING" id="476157.GCA_001663155_00559"/>
<dbReference type="SUPFAM" id="SSF52317">
    <property type="entry name" value="Class I glutamine amidotransferase-like"/>
    <property type="match status" value="1"/>
</dbReference>
<sequence length="251" mass="28537">MAEQPATRIDAHFIAAGKYHDIDYARLEVLKLLMEHPHIRTTVAADYSGLDRLDQCRFLVTYTCDLLPTKEQAQQLRSWLEAGGKWLALHGTNSILVFTESGLVDAPDDTTGLMEMLGTQFKAHPPIGPFPVEVVNKDHEMTRGIDDFEIVDELYLSDTTAPIDTLMQTTFEGEATGFTKEQWDKTTVPILYTRDIGKGRIVYNALGHCRGHYDLPGMADFYPHKEMCAWNYDVYYDLLRRGIAWAMREGE</sequence>
<evidence type="ECO:0000313" key="2">
    <source>
        <dbReference type="EMBL" id="TWJ08570.1"/>
    </source>
</evidence>
<reference evidence="2 3" key="1">
    <citation type="submission" date="2019-07" db="EMBL/GenBank/DDBJ databases">
        <title>Genomic Encyclopedia of Archaeal and Bacterial Type Strains, Phase II (KMG-II): from individual species to whole genera.</title>
        <authorList>
            <person name="Goeker M."/>
        </authorList>
    </citation>
    <scope>NUCLEOTIDE SEQUENCE [LARGE SCALE GENOMIC DNA]</scope>
    <source>
        <strain evidence="2 3">ATCC BAA-2084</strain>
    </source>
</reference>
<dbReference type="PANTHER" id="PTHR40469:SF2">
    <property type="entry name" value="GALACTOSE-BINDING DOMAIN-LIKE SUPERFAMILY PROTEIN"/>
    <property type="match status" value="1"/>
</dbReference>
<dbReference type="RefSeq" id="WP_067597060.1">
    <property type="nucleotide sequence ID" value="NZ_CP015963.1"/>
</dbReference>
<name>A0A562USI0_9SPHN</name>
<dbReference type="Pfam" id="PF06283">
    <property type="entry name" value="ThuA"/>
    <property type="match status" value="1"/>
</dbReference>
<evidence type="ECO:0000313" key="3">
    <source>
        <dbReference type="Proteomes" id="UP000320547"/>
    </source>
</evidence>
<dbReference type="EMBL" id="VLLK01000001">
    <property type="protein sequence ID" value="TWJ08570.1"/>
    <property type="molecule type" value="Genomic_DNA"/>
</dbReference>
<dbReference type="InterPro" id="IPR029062">
    <property type="entry name" value="Class_I_gatase-like"/>
</dbReference>
<gene>
    <name evidence="2" type="ORF">JN10_0183</name>
</gene>
<dbReference type="PANTHER" id="PTHR40469">
    <property type="entry name" value="SECRETED GLYCOSYL HYDROLASE"/>
    <property type="match status" value="1"/>
</dbReference>
<evidence type="ECO:0000259" key="1">
    <source>
        <dbReference type="Pfam" id="PF06283"/>
    </source>
</evidence>
<dbReference type="Gene3D" id="3.40.50.880">
    <property type="match status" value="1"/>
</dbReference>
<organism evidence="2 3">
    <name type="scientific">Altererythrobacter ishigakiensis</name>
    <dbReference type="NCBI Taxonomy" id="476157"/>
    <lineage>
        <taxon>Bacteria</taxon>
        <taxon>Pseudomonadati</taxon>
        <taxon>Pseudomonadota</taxon>
        <taxon>Alphaproteobacteria</taxon>
        <taxon>Sphingomonadales</taxon>
        <taxon>Erythrobacteraceae</taxon>
        <taxon>Altererythrobacter</taxon>
    </lineage>
</organism>
<accession>A0A562USI0</accession>
<dbReference type="Proteomes" id="UP000320547">
    <property type="component" value="Unassembled WGS sequence"/>
</dbReference>
<feature type="domain" description="ThuA-like" evidence="1">
    <location>
        <begin position="25"/>
        <end position="217"/>
    </location>
</feature>